<sequence length="207" mass="23430">VGLHAQDGRTFKDAKLSINVVQHTADCYEAGTDCDVTITFGYRDADATLRYKIATPAQKGSVGNHFERNTKHEFSHNVTDEEFKTMEQACTDLATNSSGFDEPTYDRCFNVNIIYYQTYTWWGNIGADWKPGKTVATFSFTLSDGSKQKRVVEFKPLVNCYDDWIAGGKNYFMCHNFAVFYTGGSYQYMPQLDKLNVGETVSCIKKD</sequence>
<proteinExistence type="predicted"/>
<evidence type="ECO:0000313" key="1">
    <source>
        <dbReference type="Proteomes" id="UP000095287"/>
    </source>
</evidence>
<protein>
    <submittedName>
        <fullName evidence="2">PLAT domain-containing protein</fullName>
    </submittedName>
</protein>
<name>A0A1I7ZHH9_9BILA</name>
<keyword evidence="1" id="KW-1185">Reference proteome</keyword>
<reference evidence="2" key="1">
    <citation type="submission" date="2016-11" db="UniProtKB">
        <authorList>
            <consortium name="WormBaseParasite"/>
        </authorList>
    </citation>
    <scope>IDENTIFICATION</scope>
</reference>
<organism evidence="1 2">
    <name type="scientific">Steinernema glaseri</name>
    <dbReference type="NCBI Taxonomy" id="37863"/>
    <lineage>
        <taxon>Eukaryota</taxon>
        <taxon>Metazoa</taxon>
        <taxon>Ecdysozoa</taxon>
        <taxon>Nematoda</taxon>
        <taxon>Chromadorea</taxon>
        <taxon>Rhabditida</taxon>
        <taxon>Tylenchina</taxon>
        <taxon>Panagrolaimomorpha</taxon>
        <taxon>Strongyloidoidea</taxon>
        <taxon>Steinernematidae</taxon>
        <taxon>Steinernema</taxon>
    </lineage>
</organism>
<dbReference type="AlphaFoldDB" id="A0A1I7ZHH9"/>
<accession>A0A1I7ZHH9</accession>
<dbReference type="WBParaSite" id="L893_g26368.t1">
    <property type="protein sequence ID" value="L893_g26368.t1"/>
    <property type="gene ID" value="L893_g26368"/>
</dbReference>
<evidence type="ECO:0000313" key="2">
    <source>
        <dbReference type="WBParaSite" id="L893_g26368.t1"/>
    </source>
</evidence>
<dbReference type="Proteomes" id="UP000095287">
    <property type="component" value="Unplaced"/>
</dbReference>